<name>X1JLI3_9ZZZZ</name>
<reference evidence="1" key="1">
    <citation type="journal article" date="2014" name="Front. Microbiol.">
        <title>High frequency of phylogenetically diverse reductive dehalogenase-homologous genes in deep subseafloor sedimentary metagenomes.</title>
        <authorList>
            <person name="Kawai M."/>
            <person name="Futagami T."/>
            <person name="Toyoda A."/>
            <person name="Takaki Y."/>
            <person name="Nishi S."/>
            <person name="Hori S."/>
            <person name="Arai W."/>
            <person name="Tsubouchi T."/>
            <person name="Morono Y."/>
            <person name="Uchiyama I."/>
            <person name="Ito T."/>
            <person name="Fujiyama A."/>
            <person name="Inagaki F."/>
            <person name="Takami H."/>
        </authorList>
    </citation>
    <scope>NUCLEOTIDE SEQUENCE</scope>
    <source>
        <strain evidence="1">Expedition CK06-06</strain>
    </source>
</reference>
<feature type="non-terminal residue" evidence="1">
    <location>
        <position position="1"/>
    </location>
</feature>
<dbReference type="EMBL" id="BARU01040578">
    <property type="protein sequence ID" value="GAH79114.1"/>
    <property type="molecule type" value="Genomic_DNA"/>
</dbReference>
<gene>
    <name evidence="1" type="ORF">S03H2_62711</name>
</gene>
<dbReference type="AlphaFoldDB" id="X1JLI3"/>
<evidence type="ECO:0008006" key="2">
    <source>
        <dbReference type="Google" id="ProtNLM"/>
    </source>
</evidence>
<proteinExistence type="predicted"/>
<organism evidence="1">
    <name type="scientific">marine sediment metagenome</name>
    <dbReference type="NCBI Taxonomy" id="412755"/>
    <lineage>
        <taxon>unclassified sequences</taxon>
        <taxon>metagenomes</taxon>
        <taxon>ecological metagenomes</taxon>
    </lineage>
</organism>
<protein>
    <recommendedName>
        <fullName evidence="2">D-alanine--D-alanine ligase C-terminal domain-containing protein</fullName>
    </recommendedName>
</protein>
<accession>X1JLI3</accession>
<sequence length="50" mass="5463">SLMPWRLILFPGLTAHSLLPKAAAKAGLSMSDLCIKIIETALEKELIIDE</sequence>
<evidence type="ECO:0000313" key="1">
    <source>
        <dbReference type="EMBL" id="GAH79114.1"/>
    </source>
</evidence>
<dbReference type="Gene3D" id="3.30.470.20">
    <property type="entry name" value="ATP-grasp fold, B domain"/>
    <property type="match status" value="1"/>
</dbReference>
<comment type="caution">
    <text evidence="1">The sequence shown here is derived from an EMBL/GenBank/DDBJ whole genome shotgun (WGS) entry which is preliminary data.</text>
</comment>